<evidence type="ECO:0000313" key="4">
    <source>
        <dbReference type="Proteomes" id="UP000051084"/>
    </source>
</evidence>
<name>A0A0R1USC3_9LACO</name>
<dbReference type="InterPro" id="IPR050300">
    <property type="entry name" value="GDXG_lipolytic_enzyme"/>
</dbReference>
<keyword evidence="1" id="KW-0378">Hydrolase</keyword>
<dbReference type="EMBL" id="AZGC01000013">
    <property type="protein sequence ID" value="KRL96060.1"/>
    <property type="molecule type" value="Genomic_DNA"/>
</dbReference>
<feature type="domain" description="BD-FAE-like" evidence="2">
    <location>
        <begin position="24"/>
        <end position="119"/>
    </location>
</feature>
<evidence type="ECO:0000313" key="3">
    <source>
        <dbReference type="EMBL" id="KRL96060.1"/>
    </source>
</evidence>
<evidence type="ECO:0000259" key="2">
    <source>
        <dbReference type="Pfam" id="PF20434"/>
    </source>
</evidence>
<sequence length="262" mass="29486">MQLETIHLTEHASLTLYRQSWFAHQQVPALLIIPGGSMKMFPVESTEKLALAWSAQGYQVAVLRYTLISDGRNKPLYPQPLIDLAKAVQYLRTHTNEFHLNGQIFLNAFSAGGHLAALYNNYWSTAWLQQLSKVPNELAQPNGLILGYPVINLHAGFPTDQVTIQQWTADERFIDASTTVNANCAPTFIWTTLDDPFVPASNSLQYFNALYQAQVSVEGHFYPHGPHGMTLAQPNSARKDSEIDPHVATWFKLAHQWIDNRS</sequence>
<dbReference type="SUPFAM" id="SSF53474">
    <property type="entry name" value="alpha/beta-Hydrolases"/>
    <property type="match status" value="1"/>
</dbReference>
<dbReference type="Gene3D" id="3.40.50.1820">
    <property type="entry name" value="alpha/beta hydrolase"/>
    <property type="match status" value="1"/>
</dbReference>
<organism evidence="3 4">
    <name type="scientific">Limosilactobacillus equigenerosi DSM 18793 = JCM 14505</name>
    <dbReference type="NCBI Taxonomy" id="1423742"/>
    <lineage>
        <taxon>Bacteria</taxon>
        <taxon>Bacillati</taxon>
        <taxon>Bacillota</taxon>
        <taxon>Bacilli</taxon>
        <taxon>Lactobacillales</taxon>
        <taxon>Lactobacillaceae</taxon>
        <taxon>Limosilactobacillus</taxon>
    </lineage>
</organism>
<dbReference type="Pfam" id="PF20434">
    <property type="entry name" value="BD-FAE"/>
    <property type="match status" value="1"/>
</dbReference>
<comment type="caution">
    <text evidence="3">The sequence shown here is derived from an EMBL/GenBank/DDBJ whole genome shotgun (WGS) entry which is preliminary data.</text>
</comment>
<accession>A0A0R1USC3</accession>
<keyword evidence="4" id="KW-1185">Reference proteome</keyword>
<dbReference type="RefSeq" id="WP_056995309.1">
    <property type="nucleotide sequence ID" value="NZ_AZGC01000013.1"/>
</dbReference>
<gene>
    <name evidence="3" type="ORF">FC21_GL000501</name>
</gene>
<dbReference type="Proteomes" id="UP000051084">
    <property type="component" value="Unassembled WGS sequence"/>
</dbReference>
<dbReference type="PATRIC" id="fig|1423742.4.peg.523"/>
<dbReference type="GO" id="GO:0016787">
    <property type="term" value="F:hydrolase activity"/>
    <property type="evidence" value="ECO:0007669"/>
    <property type="project" value="UniProtKB-KW"/>
</dbReference>
<evidence type="ECO:0000256" key="1">
    <source>
        <dbReference type="ARBA" id="ARBA00022801"/>
    </source>
</evidence>
<reference evidence="3 4" key="1">
    <citation type="journal article" date="2015" name="Genome Announc.">
        <title>Expanding the biotechnology potential of lactobacilli through comparative genomics of 213 strains and associated genera.</title>
        <authorList>
            <person name="Sun Z."/>
            <person name="Harris H.M."/>
            <person name="McCann A."/>
            <person name="Guo C."/>
            <person name="Argimon S."/>
            <person name="Zhang W."/>
            <person name="Yang X."/>
            <person name="Jeffery I.B."/>
            <person name="Cooney J.C."/>
            <person name="Kagawa T.F."/>
            <person name="Liu W."/>
            <person name="Song Y."/>
            <person name="Salvetti E."/>
            <person name="Wrobel A."/>
            <person name="Rasinkangas P."/>
            <person name="Parkhill J."/>
            <person name="Rea M.C."/>
            <person name="O'Sullivan O."/>
            <person name="Ritari J."/>
            <person name="Douillard F.P."/>
            <person name="Paul Ross R."/>
            <person name="Yang R."/>
            <person name="Briner A.E."/>
            <person name="Felis G.E."/>
            <person name="de Vos W.M."/>
            <person name="Barrangou R."/>
            <person name="Klaenhammer T.R."/>
            <person name="Caufield P.W."/>
            <person name="Cui Y."/>
            <person name="Zhang H."/>
            <person name="O'Toole P.W."/>
        </authorList>
    </citation>
    <scope>NUCLEOTIDE SEQUENCE [LARGE SCALE GENOMIC DNA]</scope>
    <source>
        <strain evidence="3 4">DSM 18793</strain>
    </source>
</reference>
<dbReference type="InterPro" id="IPR029058">
    <property type="entry name" value="AB_hydrolase_fold"/>
</dbReference>
<dbReference type="OrthoDB" id="9794725at2"/>
<proteinExistence type="predicted"/>
<dbReference type="AlphaFoldDB" id="A0A0R1USC3"/>
<dbReference type="STRING" id="417373.GCA_001570685_00432"/>
<dbReference type="InterPro" id="IPR049492">
    <property type="entry name" value="BD-FAE-like_dom"/>
</dbReference>
<dbReference type="PANTHER" id="PTHR48081">
    <property type="entry name" value="AB HYDROLASE SUPERFAMILY PROTEIN C4A8.06C"/>
    <property type="match status" value="1"/>
</dbReference>
<dbReference type="PANTHER" id="PTHR48081:SF6">
    <property type="entry name" value="PEPTIDASE S9 PROLYL OLIGOPEPTIDASE CATALYTIC DOMAIN-CONTAINING PROTEIN"/>
    <property type="match status" value="1"/>
</dbReference>
<protein>
    <submittedName>
        <fullName evidence="3">Esterase</fullName>
    </submittedName>
</protein>